<dbReference type="PANTHER" id="PTHR14969">
    <property type="entry name" value="SPHINGOSINE-1-PHOSPHATE PHOSPHOHYDROLASE"/>
    <property type="match status" value="1"/>
</dbReference>
<evidence type="ECO:0000256" key="1">
    <source>
        <dbReference type="SAM" id="Phobius"/>
    </source>
</evidence>
<dbReference type="InterPro" id="IPR000326">
    <property type="entry name" value="PAP2/HPO"/>
</dbReference>
<evidence type="ECO:0000313" key="4">
    <source>
        <dbReference type="Proteomes" id="UP000823615"/>
    </source>
</evidence>
<feature type="transmembrane region" description="Helical" evidence="1">
    <location>
        <begin position="204"/>
        <end position="225"/>
    </location>
</feature>
<feature type="domain" description="Phosphatidic acid phosphatase type 2/haloperoxidase" evidence="2">
    <location>
        <begin position="48"/>
        <end position="161"/>
    </location>
</feature>
<feature type="transmembrane region" description="Helical" evidence="1">
    <location>
        <begin position="174"/>
        <end position="198"/>
    </location>
</feature>
<name>A0A9D9E345_9SPIO</name>
<feature type="transmembrane region" description="Helical" evidence="1">
    <location>
        <begin position="275"/>
        <end position="295"/>
    </location>
</feature>
<dbReference type="SUPFAM" id="SSF48317">
    <property type="entry name" value="Acid phosphatase/Vanadium-dependent haloperoxidase"/>
    <property type="match status" value="1"/>
</dbReference>
<dbReference type="Proteomes" id="UP000823615">
    <property type="component" value="Unassembled WGS sequence"/>
</dbReference>
<feature type="transmembrane region" description="Helical" evidence="1">
    <location>
        <begin position="20"/>
        <end position="43"/>
    </location>
</feature>
<keyword evidence="1" id="KW-0812">Transmembrane</keyword>
<keyword evidence="1" id="KW-0472">Membrane</keyword>
<dbReference type="SMART" id="SM00014">
    <property type="entry name" value="acidPPc"/>
    <property type="match status" value="1"/>
</dbReference>
<keyword evidence="1" id="KW-1133">Transmembrane helix</keyword>
<sequence>MQLDILLFLQSIRTNSIQIIAEIFSLFEEIAIPLVIIMILLWCVSRKKAFAAVTALLSALIVSQSLKAIFKVERPFQRYPHLIEGKRLSTATGYSFPSGHSTTSGAFYSSLIVTIWKKWATVICLIPIVLVPLSRLVLGVHWPFDVAIGTIIGLASGFILTPLMLRLYDERRPFLVFTFIFGLLTSIAGAVIAILLSITEIDKIAFEDLMSTLAITGGAMLGFYLERKFVSSAPENGSMGMKITRFVLGLVSTALVAMIIHIIPAPAEFTSFTTYFGLGIWCICLYPLLAVRLHLMEKE</sequence>
<protein>
    <submittedName>
        <fullName evidence="3">Phosphatase PAP2 family protein</fullName>
    </submittedName>
</protein>
<organism evidence="3 4">
    <name type="scientific">Candidatus Ornithospirochaeta stercoripullorum</name>
    <dbReference type="NCBI Taxonomy" id="2840899"/>
    <lineage>
        <taxon>Bacteria</taxon>
        <taxon>Pseudomonadati</taxon>
        <taxon>Spirochaetota</taxon>
        <taxon>Spirochaetia</taxon>
        <taxon>Spirochaetales</taxon>
        <taxon>Spirochaetaceae</taxon>
        <taxon>Spirochaetaceae incertae sedis</taxon>
        <taxon>Candidatus Ornithospirochaeta</taxon>
    </lineage>
</organism>
<evidence type="ECO:0000313" key="3">
    <source>
        <dbReference type="EMBL" id="MBO8436229.1"/>
    </source>
</evidence>
<feature type="transmembrane region" description="Helical" evidence="1">
    <location>
        <begin position="146"/>
        <end position="167"/>
    </location>
</feature>
<reference evidence="3" key="2">
    <citation type="journal article" date="2021" name="PeerJ">
        <title>Extensive microbial diversity within the chicken gut microbiome revealed by metagenomics and culture.</title>
        <authorList>
            <person name="Gilroy R."/>
            <person name="Ravi A."/>
            <person name="Getino M."/>
            <person name="Pursley I."/>
            <person name="Horton D.L."/>
            <person name="Alikhan N.F."/>
            <person name="Baker D."/>
            <person name="Gharbi K."/>
            <person name="Hall N."/>
            <person name="Watson M."/>
            <person name="Adriaenssens E.M."/>
            <person name="Foster-Nyarko E."/>
            <person name="Jarju S."/>
            <person name="Secka A."/>
            <person name="Antonio M."/>
            <person name="Oren A."/>
            <person name="Chaudhuri R.R."/>
            <person name="La Ragione R."/>
            <person name="Hildebrand F."/>
            <person name="Pallen M.J."/>
        </authorList>
    </citation>
    <scope>NUCLEOTIDE SEQUENCE</scope>
    <source>
        <strain evidence="3">7293</strain>
    </source>
</reference>
<dbReference type="InterPro" id="IPR036938">
    <property type="entry name" value="PAP2/HPO_sf"/>
</dbReference>
<reference evidence="3" key="1">
    <citation type="submission" date="2020-10" db="EMBL/GenBank/DDBJ databases">
        <authorList>
            <person name="Gilroy R."/>
        </authorList>
    </citation>
    <scope>NUCLEOTIDE SEQUENCE</scope>
    <source>
        <strain evidence="3">7293</strain>
    </source>
</reference>
<dbReference type="EMBL" id="JADIMT010000055">
    <property type="protein sequence ID" value="MBO8436229.1"/>
    <property type="molecule type" value="Genomic_DNA"/>
</dbReference>
<proteinExistence type="predicted"/>
<feature type="transmembrane region" description="Helical" evidence="1">
    <location>
        <begin position="119"/>
        <end position="140"/>
    </location>
</feature>
<dbReference type="Pfam" id="PF01569">
    <property type="entry name" value="PAP2"/>
    <property type="match status" value="1"/>
</dbReference>
<evidence type="ECO:0000259" key="2">
    <source>
        <dbReference type="SMART" id="SM00014"/>
    </source>
</evidence>
<dbReference type="PANTHER" id="PTHR14969:SF13">
    <property type="entry name" value="AT30094P"/>
    <property type="match status" value="1"/>
</dbReference>
<feature type="transmembrane region" description="Helical" evidence="1">
    <location>
        <begin position="246"/>
        <end position="263"/>
    </location>
</feature>
<dbReference type="AlphaFoldDB" id="A0A9D9E345"/>
<dbReference type="Gene3D" id="1.20.144.10">
    <property type="entry name" value="Phosphatidic acid phosphatase type 2/haloperoxidase"/>
    <property type="match status" value="1"/>
</dbReference>
<accession>A0A9D9E345</accession>
<comment type="caution">
    <text evidence="3">The sequence shown here is derived from an EMBL/GenBank/DDBJ whole genome shotgun (WGS) entry which is preliminary data.</text>
</comment>
<gene>
    <name evidence="3" type="ORF">IAA97_04555</name>
</gene>